<dbReference type="PANTHER" id="PTHR11787">
    <property type="entry name" value="RAB GDP-DISSOCIATION INHIBITOR"/>
    <property type="match status" value="1"/>
</dbReference>
<sequence length="618" mass="69383">MPAFSRSERRKTMAERRPSASYIPPVIPQLSGLEKPNSHSLAMDQCDILILGTGLVESILAAALAWQDVNVLHIDRNSHYGDTCSTLTIDQLKKWCMEVNADRVAHFSDAQIYIPGGKRNNTFTSRDYGVDLSPRIMFAQLDFLALLVKSRVYKYLEFQSLSSFHVFENENFRSKLSNTTKEDIFTDQAILLQNKRALMKFLKFVLQDNADESKKELLLANSSTPIETFLKDNFRLESPQTDELVYSIGLCYTKDTRTPEALARIKRFLVSFDVYDSFPAMMLKYGGPGEISQGFCRSAAVADATYKLDTRLVDFDPQEKIAKFDDGSRIKINEKLVVSPTQTPKFLAKNYAELTEKLQTFTVSRLVTIVRNSCKEWIADKESAAIVVFPPGSLHTKNQYTVQVIIQNGGSGVCPEGELIWYLHTCEPNRSKAKEDLESAYTKMESSFIRDSEANLEEVLKESDFPVSNQGTPILVNSFKLGESMQNFLPKKTLDIVCKIGYVQTTYINPDLLNVLLNKKHTANISGLTVADSGDILFLNMPSSEVSYDGIVGEAKLLFQRITGSDEDFFDVDFEDDDEDYSQGVVSTVAAGDSELAVEDSDYDPSHHEPFGANEMEL</sequence>
<protein>
    <recommendedName>
        <fullName evidence="2">Rab proteins geranylgeranyltransferase</fullName>
    </recommendedName>
</protein>
<keyword evidence="5" id="KW-1185">Reference proteome</keyword>
<dbReference type="PRINTS" id="PR00891">
    <property type="entry name" value="RABGDIREP"/>
</dbReference>
<dbReference type="SUPFAM" id="SSF54373">
    <property type="entry name" value="FAD-linked reductases, C-terminal domain"/>
    <property type="match status" value="1"/>
</dbReference>
<evidence type="ECO:0000313" key="4">
    <source>
        <dbReference type="EMBL" id="RKP32442.1"/>
    </source>
</evidence>
<dbReference type="Gene3D" id="3.50.50.60">
    <property type="entry name" value="FAD/NAD(P)-binding domain"/>
    <property type="match status" value="1"/>
</dbReference>
<dbReference type="InterPro" id="IPR018203">
    <property type="entry name" value="GDP_dissociation_inhibitor"/>
</dbReference>
<gene>
    <name evidence="4" type="ORF">METBISCDRAFT_12095</name>
</gene>
<accession>A0A4P9ZIY5</accession>
<evidence type="ECO:0000256" key="3">
    <source>
        <dbReference type="SAM" id="MobiDB-lite"/>
    </source>
</evidence>
<dbReference type="GO" id="GO:0005829">
    <property type="term" value="C:cytosol"/>
    <property type="evidence" value="ECO:0007669"/>
    <property type="project" value="TreeGrafter"/>
</dbReference>
<dbReference type="GO" id="GO:0005634">
    <property type="term" value="C:nucleus"/>
    <property type="evidence" value="ECO:0007669"/>
    <property type="project" value="TreeGrafter"/>
</dbReference>
<dbReference type="Pfam" id="PF00996">
    <property type="entry name" value="GDI"/>
    <property type="match status" value="1"/>
</dbReference>
<dbReference type="GO" id="GO:0005092">
    <property type="term" value="F:GDP-dissociation inhibitor activity"/>
    <property type="evidence" value="ECO:0007669"/>
    <property type="project" value="UniProtKB-UniRule"/>
</dbReference>
<dbReference type="PIRSF" id="PIRSF037514">
    <property type="entry name" value="Rab_ger_ger_transf_A_fun"/>
    <property type="match status" value="1"/>
</dbReference>
<dbReference type="InterPro" id="IPR036188">
    <property type="entry name" value="FAD/NAD-bd_sf"/>
</dbReference>
<proteinExistence type="inferred from homology"/>
<dbReference type="InterPro" id="IPR017230">
    <property type="entry name" value="Mrs6"/>
</dbReference>
<dbReference type="GO" id="GO:0005968">
    <property type="term" value="C:Rab-protein geranylgeranyltransferase complex"/>
    <property type="evidence" value="ECO:0007669"/>
    <property type="project" value="TreeGrafter"/>
</dbReference>
<organism evidence="4 5">
    <name type="scientific">Metschnikowia bicuspidata</name>
    <dbReference type="NCBI Taxonomy" id="27322"/>
    <lineage>
        <taxon>Eukaryota</taxon>
        <taxon>Fungi</taxon>
        <taxon>Dikarya</taxon>
        <taxon>Ascomycota</taxon>
        <taxon>Saccharomycotina</taxon>
        <taxon>Pichiomycetes</taxon>
        <taxon>Metschnikowiaceae</taxon>
        <taxon>Metschnikowia</taxon>
    </lineage>
</organism>
<dbReference type="AlphaFoldDB" id="A0A4P9ZIY5"/>
<reference evidence="5" key="1">
    <citation type="journal article" date="2018" name="Nat. Microbiol.">
        <title>Leveraging single-cell genomics to expand the fungal tree of life.</title>
        <authorList>
            <person name="Ahrendt S.R."/>
            <person name="Quandt C.A."/>
            <person name="Ciobanu D."/>
            <person name="Clum A."/>
            <person name="Salamov A."/>
            <person name="Andreopoulos B."/>
            <person name="Cheng J.F."/>
            <person name="Woyke T."/>
            <person name="Pelin A."/>
            <person name="Henrissat B."/>
            <person name="Reynolds N.K."/>
            <person name="Benny G.L."/>
            <person name="Smith M.E."/>
            <person name="James T.Y."/>
            <person name="Grigoriev I.V."/>
        </authorList>
    </citation>
    <scope>NUCLEOTIDE SEQUENCE [LARGE SCALE GENOMIC DNA]</scope>
    <source>
        <strain evidence="5">Baker2002</strain>
    </source>
</reference>
<comment type="similarity">
    <text evidence="1 2">Belongs to the Rab GDI family.</text>
</comment>
<dbReference type="GO" id="GO:0016192">
    <property type="term" value="P:vesicle-mediated transport"/>
    <property type="evidence" value="ECO:0007669"/>
    <property type="project" value="TreeGrafter"/>
</dbReference>
<evidence type="ECO:0000256" key="1">
    <source>
        <dbReference type="ARBA" id="ARBA00005593"/>
    </source>
</evidence>
<dbReference type="EMBL" id="ML004431">
    <property type="protein sequence ID" value="RKP32442.1"/>
    <property type="molecule type" value="Genomic_DNA"/>
</dbReference>
<dbReference type="PRINTS" id="PR00894">
    <property type="entry name" value="YEASTMRS6P"/>
</dbReference>
<dbReference type="PANTHER" id="PTHR11787:SF4">
    <property type="entry name" value="CHM, RAB ESCORT PROTEIN 1"/>
    <property type="match status" value="1"/>
</dbReference>
<name>A0A4P9ZIY5_9ASCO</name>
<dbReference type="SUPFAM" id="SSF51905">
    <property type="entry name" value="FAD/NAD(P)-binding domain"/>
    <property type="match status" value="1"/>
</dbReference>
<evidence type="ECO:0000256" key="2">
    <source>
        <dbReference type="PIRNR" id="PIRNR037514"/>
    </source>
</evidence>
<dbReference type="GO" id="GO:0007264">
    <property type="term" value="P:small GTPase-mediated signal transduction"/>
    <property type="evidence" value="ECO:0007669"/>
    <property type="project" value="UniProtKB-UniRule"/>
</dbReference>
<feature type="region of interest" description="Disordered" evidence="3">
    <location>
        <begin position="596"/>
        <end position="618"/>
    </location>
</feature>
<dbReference type="Gene3D" id="1.10.405.10">
    <property type="entry name" value="Guanine Nucleotide Dissociation Inhibitor, domain 1"/>
    <property type="match status" value="1"/>
</dbReference>
<dbReference type="Gene3D" id="3.30.519.10">
    <property type="entry name" value="Guanine Nucleotide Dissociation Inhibitor, domain 2"/>
    <property type="match status" value="1"/>
</dbReference>
<evidence type="ECO:0000313" key="5">
    <source>
        <dbReference type="Proteomes" id="UP000268321"/>
    </source>
</evidence>
<dbReference type="Proteomes" id="UP000268321">
    <property type="component" value="Unassembled WGS sequence"/>
</dbReference>
<dbReference type="OrthoDB" id="1923006at2759"/>